<dbReference type="AlphaFoldDB" id="A0A318K4J1"/>
<evidence type="ECO:0000259" key="1">
    <source>
        <dbReference type="Pfam" id="PF12146"/>
    </source>
</evidence>
<dbReference type="PANTHER" id="PTHR42103">
    <property type="entry name" value="ALPHA/BETA-HYDROLASES SUPERFAMILY PROTEIN"/>
    <property type="match status" value="1"/>
</dbReference>
<evidence type="ECO:0000313" key="2">
    <source>
        <dbReference type="EMBL" id="PXX48396.1"/>
    </source>
</evidence>
<gene>
    <name evidence="2" type="ORF">DFR38_107182</name>
</gene>
<dbReference type="PANTHER" id="PTHR42103:SF2">
    <property type="entry name" value="AB HYDROLASE-1 DOMAIN-CONTAINING PROTEIN"/>
    <property type="match status" value="1"/>
</dbReference>
<dbReference type="InterPro" id="IPR029058">
    <property type="entry name" value="AB_hydrolase_fold"/>
</dbReference>
<evidence type="ECO:0000313" key="3">
    <source>
        <dbReference type="Proteomes" id="UP000248395"/>
    </source>
</evidence>
<keyword evidence="3" id="KW-1185">Reference proteome</keyword>
<dbReference type="OrthoDB" id="9800435at2"/>
<dbReference type="SUPFAM" id="SSF53474">
    <property type="entry name" value="alpha/beta-Hydrolases"/>
    <property type="match status" value="1"/>
</dbReference>
<dbReference type="RefSeq" id="WP_059285379.1">
    <property type="nucleotide sequence ID" value="NZ_LNQU01000024.1"/>
</dbReference>
<sequence>MLKAQNKLLIAGPAGALETIVVSPSGQASGIAVICHPNPLQGGTNTNKVVQTAAKALSQLGYVCYCPNLRGVGASEGQHDHGLGEVDDVLAVVAHARAQQGDLPLALAGFSFGGFVAARVRAVIEADKLLLMGVAVGKYAIPTPAVPNDTLVIHGEEDEVIPLSAVLDWARPQDLPVLVFPGAGHFFHGKLIKLAQMIQRCW</sequence>
<comment type="caution">
    <text evidence="2">The sequence shown here is derived from an EMBL/GenBank/DDBJ whole genome shotgun (WGS) entry which is preliminary data.</text>
</comment>
<protein>
    <recommendedName>
        <fullName evidence="1">Serine aminopeptidase S33 domain-containing protein</fullName>
    </recommendedName>
</protein>
<dbReference type="InterPro" id="IPR022742">
    <property type="entry name" value="Hydrolase_4"/>
</dbReference>
<dbReference type="Gene3D" id="3.40.50.1820">
    <property type="entry name" value="alpha/beta hydrolase"/>
    <property type="match status" value="1"/>
</dbReference>
<dbReference type="Proteomes" id="UP000248395">
    <property type="component" value="Unassembled WGS sequence"/>
</dbReference>
<dbReference type="Pfam" id="PF12146">
    <property type="entry name" value="Hydrolase_4"/>
    <property type="match status" value="1"/>
</dbReference>
<dbReference type="EMBL" id="QJKC01000007">
    <property type="protein sequence ID" value="PXX48396.1"/>
    <property type="molecule type" value="Genomic_DNA"/>
</dbReference>
<organism evidence="2 3">
    <name type="scientific">Aquitalea magnusonii</name>
    <dbReference type="NCBI Taxonomy" id="332411"/>
    <lineage>
        <taxon>Bacteria</taxon>
        <taxon>Pseudomonadati</taxon>
        <taxon>Pseudomonadota</taxon>
        <taxon>Betaproteobacteria</taxon>
        <taxon>Neisseriales</taxon>
        <taxon>Chromobacteriaceae</taxon>
        <taxon>Aquitalea</taxon>
    </lineage>
</organism>
<proteinExistence type="predicted"/>
<name>A0A318K4J1_9NEIS</name>
<feature type="domain" description="Serine aminopeptidase S33" evidence="1">
    <location>
        <begin position="42"/>
        <end position="121"/>
    </location>
</feature>
<accession>A0A318K4J1</accession>
<reference evidence="2 3" key="1">
    <citation type="submission" date="2018-05" db="EMBL/GenBank/DDBJ databases">
        <title>Genomic Encyclopedia of Type Strains, Phase IV (KMG-IV): sequencing the most valuable type-strain genomes for metagenomic binning, comparative biology and taxonomic classification.</title>
        <authorList>
            <person name="Goeker M."/>
        </authorList>
    </citation>
    <scope>NUCLEOTIDE SEQUENCE [LARGE SCALE GENOMIC DNA]</scope>
    <source>
        <strain evidence="2 3">DSM 25134</strain>
    </source>
</reference>